<gene>
    <name evidence="3" type="ORF">BTW07_04525</name>
</gene>
<proteinExistence type="predicted"/>
<dbReference type="Gene3D" id="3.40.50.720">
    <property type="entry name" value="NAD(P)-binding Rossmann-like Domain"/>
    <property type="match status" value="1"/>
</dbReference>
<dbReference type="RefSeq" id="WP_075568984.1">
    <property type="nucleotide sequence ID" value="NZ_MSDO01000004.1"/>
</dbReference>
<organism evidence="3 4">
    <name type="scientific">Salinicola socius</name>
    <dbReference type="NCBI Taxonomy" id="404433"/>
    <lineage>
        <taxon>Bacteria</taxon>
        <taxon>Pseudomonadati</taxon>
        <taxon>Pseudomonadota</taxon>
        <taxon>Gammaproteobacteria</taxon>
        <taxon>Oceanospirillales</taxon>
        <taxon>Halomonadaceae</taxon>
        <taxon>Salinicola</taxon>
    </lineage>
</organism>
<evidence type="ECO:0000256" key="1">
    <source>
        <dbReference type="ARBA" id="ARBA00023002"/>
    </source>
</evidence>
<evidence type="ECO:0000313" key="4">
    <source>
        <dbReference type="Proteomes" id="UP000186878"/>
    </source>
</evidence>
<accession>A0A1Q8SV23</accession>
<keyword evidence="1" id="KW-0560">Oxidoreductase</keyword>
<dbReference type="GO" id="GO:0016491">
    <property type="term" value="F:oxidoreductase activity"/>
    <property type="evidence" value="ECO:0007669"/>
    <property type="project" value="UniProtKB-KW"/>
</dbReference>
<dbReference type="EMBL" id="MSDO01000004">
    <property type="protein sequence ID" value="OLO05300.1"/>
    <property type="molecule type" value="Genomic_DNA"/>
</dbReference>
<evidence type="ECO:0000259" key="2">
    <source>
        <dbReference type="Pfam" id="PF03807"/>
    </source>
</evidence>
<dbReference type="InterPro" id="IPR028939">
    <property type="entry name" value="P5C_Rdtase_cat_N"/>
</dbReference>
<dbReference type="SUPFAM" id="SSF51735">
    <property type="entry name" value="NAD(P)-binding Rossmann-fold domains"/>
    <property type="match status" value="1"/>
</dbReference>
<dbReference type="InterPro" id="IPR036291">
    <property type="entry name" value="NAD(P)-bd_dom_sf"/>
</dbReference>
<keyword evidence="4" id="KW-1185">Reference proteome</keyword>
<evidence type="ECO:0000313" key="3">
    <source>
        <dbReference type="EMBL" id="OLO05300.1"/>
    </source>
</evidence>
<dbReference type="PANTHER" id="PTHR14239">
    <property type="entry name" value="DUDULIN-RELATED"/>
    <property type="match status" value="1"/>
</dbReference>
<dbReference type="AlphaFoldDB" id="A0A1Q8SV23"/>
<feature type="domain" description="Pyrroline-5-carboxylate reductase catalytic N-terminal" evidence="2">
    <location>
        <begin position="2"/>
        <end position="93"/>
    </location>
</feature>
<dbReference type="Proteomes" id="UP000186878">
    <property type="component" value="Unassembled WGS sequence"/>
</dbReference>
<protein>
    <submittedName>
        <fullName evidence="3">3-hydroxyisobutyrate dehydrogenase</fullName>
    </submittedName>
</protein>
<dbReference type="Pfam" id="PF03807">
    <property type="entry name" value="F420_oxidored"/>
    <property type="match status" value="1"/>
</dbReference>
<sequence length="248" mass="26408">MKIGVIGIGSIGSTVARKLAATGHEVSVANSRGADAVRDFAREIGATPTDTRGAVEGAEAIVLSIPLPALAELPEDFFDGVPASVPIIDTSNYYPGIRDPKIDDLEAGKVESVWVSEQIGRPIIKAFNNILAESLANKAAPKGSRERLAIAVAGDDGDTKRVAMEIVDIMGFDPVDTGSLANSWRHQPAAPGYCCDYSAEMVLKGVAQANEAERIRARGLIFERLMTFDREVMPSDLPALNREYNGVA</sequence>
<comment type="caution">
    <text evidence="3">The sequence shown here is derived from an EMBL/GenBank/DDBJ whole genome shotgun (WGS) entry which is preliminary data.</text>
</comment>
<dbReference type="InterPro" id="IPR051267">
    <property type="entry name" value="STEAP_metalloreductase"/>
</dbReference>
<dbReference type="STRING" id="404433.BTW07_04525"/>
<reference evidence="3 4" key="1">
    <citation type="submission" date="2016-12" db="EMBL/GenBank/DDBJ databases">
        <title>Draft genome sequences of strains Salinicola socius SMB35, Salinicola sp. MH3R3-1 and Chromohalobacter sp. SMB17 from the Verkhnekamsk potash mining region of Russia.</title>
        <authorList>
            <person name="Mavrodi D.V."/>
            <person name="Olsson B.E."/>
            <person name="Korsakova E.S."/>
            <person name="Pyankova A."/>
            <person name="Mavrodi O.V."/>
            <person name="Plotnikova E.G."/>
        </authorList>
    </citation>
    <scope>NUCLEOTIDE SEQUENCE [LARGE SCALE GENOMIC DNA]</scope>
    <source>
        <strain evidence="3 4">SMB35</strain>
    </source>
</reference>
<dbReference type="PANTHER" id="PTHR14239:SF10">
    <property type="entry name" value="REDUCTASE"/>
    <property type="match status" value="1"/>
</dbReference>
<name>A0A1Q8SV23_9GAMM</name>
<dbReference type="OrthoDB" id="1523398at2"/>